<evidence type="ECO:0000313" key="1">
    <source>
        <dbReference type="EMBL" id="OAA90246.1"/>
    </source>
</evidence>
<reference evidence="1 2" key="1">
    <citation type="journal article" date="2015" name="Biotechnol. Bioeng.">
        <title>Genome sequence and phenotypic characterization of Caulobacter segnis.</title>
        <authorList>
            <person name="Patel S."/>
            <person name="Fletcher B."/>
            <person name="Scott D.C."/>
            <person name="Ely B."/>
        </authorList>
    </citation>
    <scope>NUCLEOTIDE SEQUENCE [LARGE SCALE GENOMIC DNA]</scope>
    <source>
        <strain evidence="1 2">ERI-2</strain>
    </source>
</reference>
<organism evidence="1 2">
    <name type="scientific">Clostridium ljungdahlii</name>
    <dbReference type="NCBI Taxonomy" id="1538"/>
    <lineage>
        <taxon>Bacteria</taxon>
        <taxon>Bacillati</taxon>
        <taxon>Bacillota</taxon>
        <taxon>Clostridia</taxon>
        <taxon>Eubacteriales</taxon>
        <taxon>Clostridiaceae</taxon>
        <taxon>Clostridium</taxon>
    </lineage>
</organism>
<proteinExistence type="predicted"/>
<dbReference type="AlphaFoldDB" id="A0A162L8S0"/>
<dbReference type="OrthoDB" id="9781752at2"/>
<accession>A0A162L8S0</accession>
<dbReference type="Proteomes" id="UP000077407">
    <property type="component" value="Unassembled WGS sequence"/>
</dbReference>
<gene>
    <name evidence="1" type="ORF">WY13_01149</name>
</gene>
<dbReference type="RefSeq" id="WP_063554715.1">
    <property type="nucleotide sequence ID" value="NZ_LITT01000011.1"/>
</dbReference>
<dbReference type="PATRIC" id="fig|1538.10.peg.47"/>
<name>A0A162L8S0_9CLOT</name>
<dbReference type="InterPro" id="IPR027417">
    <property type="entry name" value="P-loop_NTPase"/>
</dbReference>
<dbReference type="SUPFAM" id="SSF52540">
    <property type="entry name" value="P-loop containing nucleoside triphosphate hydrolases"/>
    <property type="match status" value="1"/>
</dbReference>
<sequence length="984" mass="115517">MGYDNSKKTKLVIKEGSEFKIKVEGVQEFNDSFFKDIYDSAAVNAGEIIDNTKKYYNVDEKFKKDKEEANNIIAFVGERGTGKSSAMVSFAEALKHINDKDINLDKSGLEKFKKLKDVSFVNLDIIDPALLEDKESIFEIIIAKMFSKFKEQMENQSNTLEYDDKKRLLKKFQKVYMDLKTINADRKDMLKESPYSEDIIETLISLASGSNMRKSFIELVNEFLEMFAGKEKNDNRFLVIPIDDLDMNIKHSAEMAEQIRKYLMVPNVIVLMAIKMGQLKDSIEQMYRENYAVMLKGDNLSDDPKEMAERYIEKLIPNGRKLYLPDIRVHKDGMEEDIELVFEDEDDINKGEQSQTCRCDYEGSPNVCCMNKESTAKKEVKVENDLSIEDTVLKITYEKTGLIFIKNDYNVHYLVPDNLRELQNYLIMLNKMDDIELIPDDDEQNKQIRLHNLEKFETYFLKNWVRRNLSRKYIKIINEFYNVSINKKNKFIVNAVTDEIYIKFLMKKYSYSDLDRENYIYKISDYTRPRKLIRKGDIAETIKNIINLSNNSLNISFGDVIAVLNTYDEYLNDEEYKKFIFAIKTLYSILFYKILKVRMSFNSAKILMGGNIINTMLLDKFPNYYMFYPISDYRSLRVNEASDRMKEFMDRVINDGDYYGDVDEELFRDFELINYFIILGKEDSKYRRNVIPYYELNSQLNMDGGVGRKHGIINATAFITKVLDPEGTIEKAIGGYMNTDGDDIVKSNDIKNMYNTMYNISMSKEINEQSTKIVLPIYSVELTEKIVEDTYYEFDKSYKAVSSLAYFFETFFKVIYNVINSNYYDVNKILNLKENDDFKGDFIDNIIVNKILEVDADKKKPVFSAHIRQILDYIEQQSDTFQNDEQNIYILDDRIKYFSNYGNKVQVPAIKYNARAIYNKGIEIKKGKVVLQSNFRNEFIQKIKDWIDGVNNNRSSEDEKRVNSNYIDELIDLLKREKDRLENE</sequence>
<dbReference type="EMBL" id="LITT01000011">
    <property type="protein sequence ID" value="OAA90246.1"/>
    <property type="molecule type" value="Genomic_DNA"/>
</dbReference>
<evidence type="ECO:0000313" key="2">
    <source>
        <dbReference type="Proteomes" id="UP000077407"/>
    </source>
</evidence>
<protein>
    <submittedName>
        <fullName evidence="1">Uncharacterized protein</fullName>
    </submittedName>
</protein>
<comment type="caution">
    <text evidence="1">The sequence shown here is derived from an EMBL/GenBank/DDBJ whole genome shotgun (WGS) entry which is preliminary data.</text>
</comment>